<evidence type="ECO:0000256" key="1">
    <source>
        <dbReference type="SAM" id="Phobius"/>
    </source>
</evidence>
<name>A0A7D5XD87_FERL1</name>
<feature type="transmembrane region" description="Helical" evidence="1">
    <location>
        <begin position="205"/>
        <end position="225"/>
    </location>
</feature>
<keyword evidence="1" id="KW-0812">Transmembrane</keyword>
<dbReference type="AlphaFoldDB" id="A0A7D5XD87"/>
<keyword evidence="1" id="KW-0472">Membrane</keyword>
<dbReference type="Proteomes" id="UP000510821">
    <property type="component" value="Chromosome"/>
</dbReference>
<gene>
    <name evidence="2" type="ORF">Sv326_0956</name>
</gene>
<evidence type="ECO:0000313" key="2">
    <source>
        <dbReference type="EMBL" id="QLJ53131.1"/>
    </source>
</evidence>
<dbReference type="Gene3D" id="1.10.1760.20">
    <property type="match status" value="2"/>
</dbReference>
<proteinExistence type="predicted"/>
<feature type="transmembrane region" description="Helical" evidence="1">
    <location>
        <begin position="107"/>
        <end position="128"/>
    </location>
</feature>
<protein>
    <recommendedName>
        <fullName evidence="4">ECF transporter S component</fullName>
    </recommendedName>
</protein>
<feature type="transmembrane region" description="Helical" evidence="1">
    <location>
        <begin position="43"/>
        <end position="70"/>
    </location>
</feature>
<evidence type="ECO:0008006" key="4">
    <source>
        <dbReference type="Google" id="ProtNLM"/>
    </source>
</evidence>
<accession>A0A7D5XD87</accession>
<feature type="transmembrane region" description="Helical" evidence="1">
    <location>
        <begin position="164"/>
        <end position="185"/>
    </location>
</feature>
<dbReference type="EMBL" id="CP058998">
    <property type="protein sequence ID" value="QLJ53131.1"/>
    <property type="molecule type" value="Genomic_DNA"/>
</dbReference>
<feature type="transmembrane region" description="Helical" evidence="1">
    <location>
        <begin position="245"/>
        <end position="267"/>
    </location>
</feature>
<reference evidence="3" key="1">
    <citation type="submission" date="2020-07" db="EMBL/GenBank/DDBJ databases">
        <title>Metabolic diversity and evolutionary history of the archaeal phylum ###Micrarchaeota### uncovered from a freshwater lake metagenome.</title>
        <authorList>
            <person name="Kadnikov V.V."/>
            <person name="Savvichev A.S."/>
            <person name="Mardanov A.V."/>
            <person name="Beletsky A.V."/>
            <person name="Chupakov A.V."/>
            <person name="Kokryatskaya N.M."/>
            <person name="Pimenov N.V."/>
            <person name="Ravin N.V."/>
        </authorList>
    </citation>
    <scope>NUCLEOTIDE SEQUENCE [LARGE SCALE GENOMIC DNA]</scope>
</reference>
<evidence type="ECO:0000313" key="3">
    <source>
        <dbReference type="Proteomes" id="UP000510821"/>
    </source>
</evidence>
<dbReference type="KEGG" id="flt:Sv326_0956"/>
<sequence>MKTYKLTAIAMLSCIAALLQISNSVIGIPTGFGMTVDLVGVPIILGFLLFGLDAALYISILTALVITLAAPTSWIGAIMKFTATVPMFLVPAFYMLSMKKNFDLGKLLINVFFALFVSLMLFILSISANLAGKAYVPSITGTVYTVPRLDYLSFKEMSVSASDLLLGLLPIAAIILFSFILLHFWGRYSKDTTPLIFSSAEAMAVVMIVSILVRGIAMIVSNYFFAGPLFFGTSPEVFMEKVPWYLIFGWNMFQGAIEVMLAWTLAFRFGFMERYMKW</sequence>
<keyword evidence="1" id="KW-1133">Transmembrane helix</keyword>
<organism evidence="2 3">
    <name type="scientific">Fermentimicrarchaeum limneticum</name>
    <dbReference type="NCBI Taxonomy" id="2795018"/>
    <lineage>
        <taxon>Archaea</taxon>
        <taxon>Candidatus Micrarchaeota</taxon>
        <taxon>Candidatus Fermentimicrarchaeales</taxon>
        <taxon>Candidatus Fermentimicrarchaeaceae</taxon>
        <taxon>Candidatus Fermentimicrarchaeum</taxon>
    </lineage>
</organism>